<dbReference type="CDD" id="cd01805">
    <property type="entry name" value="Ubl_Rad23"/>
    <property type="match status" value="1"/>
</dbReference>
<dbReference type="PANTHER" id="PTHR10621:SF35">
    <property type="entry name" value="UBIQUITIN RECEPTOR RAD23C"/>
    <property type="match status" value="1"/>
</dbReference>
<reference evidence="3 4" key="1">
    <citation type="journal article" date="2016" name="Sci. Rep.">
        <title>The Dendrobium catenatum Lindl. genome sequence provides insights into polysaccharide synthase, floral development and adaptive evolution.</title>
        <authorList>
            <person name="Zhang G.Q."/>
            <person name="Xu Q."/>
            <person name="Bian C."/>
            <person name="Tsai W.C."/>
            <person name="Yeh C.M."/>
            <person name="Liu K.W."/>
            <person name="Yoshida K."/>
            <person name="Zhang L.S."/>
            <person name="Chang S.B."/>
            <person name="Chen F."/>
            <person name="Shi Y."/>
            <person name="Su Y.Y."/>
            <person name="Zhang Y.Q."/>
            <person name="Chen L.J."/>
            <person name="Yin Y."/>
            <person name="Lin M."/>
            <person name="Huang H."/>
            <person name="Deng H."/>
            <person name="Wang Z.W."/>
            <person name="Zhu S.L."/>
            <person name="Zhao X."/>
            <person name="Deng C."/>
            <person name="Niu S.C."/>
            <person name="Huang J."/>
            <person name="Wang M."/>
            <person name="Liu G.H."/>
            <person name="Yang H.J."/>
            <person name="Xiao X.J."/>
            <person name="Hsiao Y.Y."/>
            <person name="Wu W.L."/>
            <person name="Chen Y.Y."/>
            <person name="Mitsuda N."/>
            <person name="Ohme-Takagi M."/>
            <person name="Luo Y.B."/>
            <person name="Van de Peer Y."/>
            <person name="Liu Z.J."/>
        </authorList>
    </citation>
    <scope>NUCLEOTIDE SEQUENCE [LARGE SCALE GENOMIC DNA]</scope>
    <source>
        <tissue evidence="3">The whole plant</tissue>
    </source>
</reference>
<dbReference type="GO" id="GO:0031593">
    <property type="term" value="F:polyubiquitin modification-dependent protein binding"/>
    <property type="evidence" value="ECO:0007669"/>
    <property type="project" value="TreeGrafter"/>
</dbReference>
<dbReference type="PROSITE" id="PS50053">
    <property type="entry name" value="UBIQUITIN_2"/>
    <property type="match status" value="1"/>
</dbReference>
<dbReference type="GO" id="GO:0070628">
    <property type="term" value="F:proteasome binding"/>
    <property type="evidence" value="ECO:0007669"/>
    <property type="project" value="TreeGrafter"/>
</dbReference>
<dbReference type="Pfam" id="PF00240">
    <property type="entry name" value="ubiquitin"/>
    <property type="match status" value="1"/>
</dbReference>
<dbReference type="AlphaFoldDB" id="A0A2I0WMK6"/>
<evidence type="ECO:0000259" key="2">
    <source>
        <dbReference type="PROSITE" id="PS50053"/>
    </source>
</evidence>
<dbReference type="Gene3D" id="3.10.20.90">
    <property type="entry name" value="Phosphatidylinositol 3-kinase Catalytic Subunit, Chain A, domain 1"/>
    <property type="match status" value="1"/>
</dbReference>
<proteinExistence type="inferred from homology"/>
<sequence length="206" mass="23501">MIRISVSIYDVLLLPIYHEKHGVVRKVTIYLYIYIYLCTAFLKASGARERALVVFPSTALKEKDKDETFTAILCWSIEMQIFVKTLKGSHFEIEVKPDDTVADVKMNIEASQGQSVYPADQQMLIHQGKVLKNETTLAENNVAEKAFIVIMLRKELFVAVLDRLYDEIFGNVNLRVSLEKLASFIHFFFSSPQEILRALSALCLGF</sequence>
<dbReference type="InterPro" id="IPR029071">
    <property type="entry name" value="Ubiquitin-like_domsf"/>
</dbReference>
<dbReference type="SMART" id="SM00213">
    <property type="entry name" value="UBQ"/>
    <property type="match status" value="1"/>
</dbReference>
<dbReference type="SUPFAM" id="SSF54236">
    <property type="entry name" value="Ubiquitin-like"/>
    <property type="match status" value="1"/>
</dbReference>
<protein>
    <submittedName>
        <fullName evidence="3">DNA repair protein RAD23-3</fullName>
    </submittedName>
</protein>
<dbReference type="InterPro" id="IPR000626">
    <property type="entry name" value="Ubiquitin-like_dom"/>
</dbReference>
<dbReference type="GO" id="GO:0043161">
    <property type="term" value="P:proteasome-mediated ubiquitin-dependent protein catabolic process"/>
    <property type="evidence" value="ECO:0007669"/>
    <property type="project" value="TreeGrafter"/>
</dbReference>
<gene>
    <name evidence="3" type="primary">RAD23-3</name>
    <name evidence="3" type="ORF">MA16_Dca001489</name>
</gene>
<dbReference type="Proteomes" id="UP000233837">
    <property type="component" value="Unassembled WGS sequence"/>
</dbReference>
<evidence type="ECO:0000313" key="3">
    <source>
        <dbReference type="EMBL" id="PKU76883.1"/>
    </source>
</evidence>
<accession>A0A2I0WMK6</accession>
<dbReference type="GO" id="GO:0043130">
    <property type="term" value="F:ubiquitin binding"/>
    <property type="evidence" value="ECO:0007669"/>
    <property type="project" value="TreeGrafter"/>
</dbReference>
<reference evidence="3 4" key="2">
    <citation type="journal article" date="2017" name="Nature">
        <title>The Apostasia genome and the evolution of orchids.</title>
        <authorList>
            <person name="Zhang G.Q."/>
            <person name="Liu K.W."/>
            <person name="Li Z."/>
            <person name="Lohaus R."/>
            <person name="Hsiao Y.Y."/>
            <person name="Niu S.C."/>
            <person name="Wang J.Y."/>
            <person name="Lin Y.C."/>
            <person name="Xu Q."/>
            <person name="Chen L.J."/>
            <person name="Yoshida K."/>
            <person name="Fujiwara S."/>
            <person name="Wang Z.W."/>
            <person name="Zhang Y.Q."/>
            <person name="Mitsuda N."/>
            <person name="Wang M."/>
            <person name="Liu G.H."/>
            <person name="Pecoraro L."/>
            <person name="Huang H.X."/>
            <person name="Xiao X.J."/>
            <person name="Lin M."/>
            <person name="Wu X.Y."/>
            <person name="Wu W.L."/>
            <person name="Chen Y.Y."/>
            <person name="Chang S.B."/>
            <person name="Sakamoto S."/>
            <person name="Ohme-Takagi M."/>
            <person name="Yagi M."/>
            <person name="Zeng S.J."/>
            <person name="Shen C.Y."/>
            <person name="Yeh C.M."/>
            <person name="Luo Y.B."/>
            <person name="Tsai W.C."/>
            <person name="Van de Peer Y."/>
            <person name="Liu Z.J."/>
        </authorList>
    </citation>
    <scope>NUCLEOTIDE SEQUENCE [LARGE SCALE GENOMIC DNA]</scope>
    <source>
        <tissue evidence="3">The whole plant</tissue>
    </source>
</reference>
<feature type="domain" description="Ubiquitin-like" evidence="2">
    <location>
        <begin position="79"/>
        <end position="154"/>
    </location>
</feature>
<keyword evidence="4" id="KW-1185">Reference proteome</keyword>
<name>A0A2I0WMK6_9ASPA</name>
<dbReference type="PANTHER" id="PTHR10621">
    <property type="entry name" value="UV EXCISION REPAIR PROTEIN RAD23"/>
    <property type="match status" value="1"/>
</dbReference>
<comment type="similarity">
    <text evidence="1">Belongs to the RAD23 family.</text>
</comment>
<dbReference type="EMBL" id="KZ502537">
    <property type="protein sequence ID" value="PKU76883.1"/>
    <property type="molecule type" value="Genomic_DNA"/>
</dbReference>
<evidence type="ECO:0000256" key="1">
    <source>
        <dbReference type="ARBA" id="ARBA00009878"/>
    </source>
</evidence>
<organism evidence="3 4">
    <name type="scientific">Dendrobium catenatum</name>
    <dbReference type="NCBI Taxonomy" id="906689"/>
    <lineage>
        <taxon>Eukaryota</taxon>
        <taxon>Viridiplantae</taxon>
        <taxon>Streptophyta</taxon>
        <taxon>Embryophyta</taxon>
        <taxon>Tracheophyta</taxon>
        <taxon>Spermatophyta</taxon>
        <taxon>Magnoliopsida</taxon>
        <taxon>Liliopsida</taxon>
        <taxon>Asparagales</taxon>
        <taxon>Orchidaceae</taxon>
        <taxon>Epidendroideae</taxon>
        <taxon>Malaxideae</taxon>
        <taxon>Dendrobiinae</taxon>
        <taxon>Dendrobium</taxon>
    </lineage>
</organism>
<evidence type="ECO:0000313" key="4">
    <source>
        <dbReference type="Proteomes" id="UP000233837"/>
    </source>
</evidence>
<dbReference type="FunFam" id="3.10.20.90:FF:000069">
    <property type="entry name" value="UV excision repair protein RAD23"/>
    <property type="match status" value="1"/>
</dbReference>
<dbReference type="STRING" id="906689.A0A2I0WMK6"/>
<dbReference type="GO" id="GO:0005654">
    <property type="term" value="C:nucleoplasm"/>
    <property type="evidence" value="ECO:0007669"/>
    <property type="project" value="TreeGrafter"/>
</dbReference>
<dbReference type="GO" id="GO:0005829">
    <property type="term" value="C:cytosol"/>
    <property type="evidence" value="ECO:0007669"/>
    <property type="project" value="TreeGrafter"/>
</dbReference>